<feature type="domain" description="Solute-binding protein family 5" evidence="6">
    <location>
        <begin position="82"/>
        <end position="435"/>
    </location>
</feature>
<dbReference type="Gene3D" id="3.40.190.10">
    <property type="entry name" value="Periplasmic binding protein-like II"/>
    <property type="match status" value="1"/>
</dbReference>
<keyword evidence="8" id="KW-1185">Reference proteome</keyword>
<dbReference type="PANTHER" id="PTHR30290">
    <property type="entry name" value="PERIPLASMIC BINDING COMPONENT OF ABC TRANSPORTER"/>
    <property type="match status" value="1"/>
</dbReference>
<evidence type="ECO:0000313" key="7">
    <source>
        <dbReference type="EMBL" id="MFI7443443.1"/>
    </source>
</evidence>
<feature type="region of interest" description="Disordered" evidence="4">
    <location>
        <begin position="443"/>
        <end position="463"/>
    </location>
</feature>
<reference evidence="7 8" key="1">
    <citation type="submission" date="2024-10" db="EMBL/GenBank/DDBJ databases">
        <title>The Natural Products Discovery Center: Release of the First 8490 Sequenced Strains for Exploring Actinobacteria Biosynthetic Diversity.</title>
        <authorList>
            <person name="Kalkreuter E."/>
            <person name="Kautsar S.A."/>
            <person name="Yang D."/>
            <person name="Bader C.D."/>
            <person name="Teijaro C.N."/>
            <person name="Fluegel L."/>
            <person name="Davis C.M."/>
            <person name="Simpson J.R."/>
            <person name="Lauterbach L."/>
            <person name="Steele A.D."/>
            <person name="Gui C."/>
            <person name="Meng S."/>
            <person name="Li G."/>
            <person name="Viehrig K."/>
            <person name="Ye F."/>
            <person name="Su P."/>
            <person name="Kiefer A.F."/>
            <person name="Nichols A."/>
            <person name="Cepeda A.J."/>
            <person name="Yan W."/>
            <person name="Fan B."/>
            <person name="Jiang Y."/>
            <person name="Adhikari A."/>
            <person name="Zheng C.-J."/>
            <person name="Schuster L."/>
            <person name="Cowan T.M."/>
            <person name="Smanski M.J."/>
            <person name="Chevrette M.G."/>
            <person name="De Carvalho L.P.S."/>
            <person name="Shen B."/>
        </authorList>
    </citation>
    <scope>NUCLEOTIDE SEQUENCE [LARGE SCALE GENOMIC DNA]</scope>
    <source>
        <strain evidence="7 8">NPDC049503</strain>
    </source>
</reference>
<evidence type="ECO:0000256" key="5">
    <source>
        <dbReference type="SAM" id="SignalP"/>
    </source>
</evidence>
<accession>A0ABW8AAN7</accession>
<dbReference type="InterPro" id="IPR000914">
    <property type="entry name" value="SBP_5_dom"/>
</dbReference>
<comment type="caution">
    <text evidence="7">The sequence shown here is derived from an EMBL/GenBank/DDBJ whole genome shotgun (WGS) entry which is preliminary data.</text>
</comment>
<organism evidence="7 8">
    <name type="scientific">Nonomuraea indica</name>
    <dbReference type="NCBI Taxonomy" id="1581193"/>
    <lineage>
        <taxon>Bacteria</taxon>
        <taxon>Bacillati</taxon>
        <taxon>Actinomycetota</taxon>
        <taxon>Actinomycetes</taxon>
        <taxon>Streptosporangiales</taxon>
        <taxon>Streptosporangiaceae</taxon>
        <taxon>Nonomuraea</taxon>
    </lineage>
</organism>
<dbReference type="PIRSF" id="PIRSF002741">
    <property type="entry name" value="MppA"/>
    <property type="match status" value="1"/>
</dbReference>
<dbReference type="Proteomes" id="UP001612928">
    <property type="component" value="Unassembled WGS sequence"/>
</dbReference>
<keyword evidence="2" id="KW-0813">Transport</keyword>
<dbReference type="SUPFAM" id="SSF53850">
    <property type="entry name" value="Periplasmic binding protein-like II"/>
    <property type="match status" value="1"/>
</dbReference>
<feature type="signal peptide" evidence="5">
    <location>
        <begin position="1"/>
        <end position="20"/>
    </location>
</feature>
<evidence type="ECO:0000313" key="8">
    <source>
        <dbReference type="Proteomes" id="UP001612928"/>
    </source>
</evidence>
<evidence type="ECO:0000256" key="2">
    <source>
        <dbReference type="ARBA" id="ARBA00022448"/>
    </source>
</evidence>
<evidence type="ECO:0000256" key="1">
    <source>
        <dbReference type="ARBA" id="ARBA00005695"/>
    </source>
</evidence>
<dbReference type="Gene3D" id="3.90.76.10">
    <property type="entry name" value="Dipeptide-binding Protein, Domain 1"/>
    <property type="match status" value="1"/>
</dbReference>
<name>A0ABW8AAN7_9ACTN</name>
<dbReference type="PROSITE" id="PS51257">
    <property type="entry name" value="PROKAR_LIPOPROTEIN"/>
    <property type="match status" value="1"/>
</dbReference>
<comment type="similarity">
    <text evidence="1">Belongs to the bacterial solute-binding protein 5 family.</text>
</comment>
<gene>
    <name evidence="7" type="ORF">ACIBP5_26030</name>
</gene>
<sequence>MHRRPVLTALAAMSVAVVLAACGQDGHDGGQGGTSAPARDGTLTYALGDEPETFNPGLQDGHTDPVTELVFRGLTRRDADNKVVPALAESWQIAKDGRSYTFRLRKGLTWHDGKPVTSDDVAFTIETVKAAGADSPLARNFTAVTSVTAPDATTVRLELERPFAPMLDAMAMAVLPKHVLNGKKITDPDFGRQPVGAGPFRLTAYKPGQYAELRAFGGYYEGAPGLEKIIIKYVPDDSARLIQLANGEVDAANLAPQQAAKVRGKRLEVYPTADYRALMFNLTNPRFADKRVRQAMNHAVDRDAITESVVLGYGTPAKGPLDTTPYASAPGFAFDPARVTALMTEAGYARDGQGLWARNGSTLRFELSTFAEDSLRVAILNVAATQLRQQGFDVVPTPRPRDWVRRHWSDLEVFVVGWGTPYDPDTSVYGPFHSSEALAEGGSNFGSYDNPAADKALEDGRGTLDPDRRKAAYDAFQQALQDDPPFVWISYLKAINAVPDDLTGPRQRTLGHHGYGFFWNAETWRYR</sequence>
<dbReference type="PANTHER" id="PTHR30290:SF9">
    <property type="entry name" value="OLIGOPEPTIDE-BINDING PROTEIN APPA"/>
    <property type="match status" value="1"/>
</dbReference>
<evidence type="ECO:0000256" key="4">
    <source>
        <dbReference type="SAM" id="MobiDB-lite"/>
    </source>
</evidence>
<dbReference type="RefSeq" id="WP_397023600.1">
    <property type="nucleotide sequence ID" value="NZ_JBITMB010000006.1"/>
</dbReference>
<dbReference type="EMBL" id="JBITMB010000006">
    <property type="protein sequence ID" value="MFI7443443.1"/>
    <property type="molecule type" value="Genomic_DNA"/>
</dbReference>
<dbReference type="InterPro" id="IPR030678">
    <property type="entry name" value="Peptide/Ni-bd"/>
</dbReference>
<evidence type="ECO:0000256" key="3">
    <source>
        <dbReference type="ARBA" id="ARBA00022729"/>
    </source>
</evidence>
<dbReference type="InterPro" id="IPR039424">
    <property type="entry name" value="SBP_5"/>
</dbReference>
<dbReference type="Gene3D" id="3.10.105.10">
    <property type="entry name" value="Dipeptide-binding Protein, Domain 3"/>
    <property type="match status" value="1"/>
</dbReference>
<evidence type="ECO:0000259" key="6">
    <source>
        <dbReference type="Pfam" id="PF00496"/>
    </source>
</evidence>
<proteinExistence type="inferred from homology"/>
<feature type="chain" id="PRO_5045891864" evidence="5">
    <location>
        <begin position="21"/>
        <end position="527"/>
    </location>
</feature>
<keyword evidence="3 5" id="KW-0732">Signal</keyword>
<protein>
    <submittedName>
        <fullName evidence="7">ABC transporter substrate-binding protein</fullName>
    </submittedName>
</protein>
<dbReference type="Pfam" id="PF00496">
    <property type="entry name" value="SBP_bac_5"/>
    <property type="match status" value="1"/>
</dbReference>